<evidence type="ECO:0000259" key="7">
    <source>
        <dbReference type="PROSITE" id="PS50045"/>
    </source>
</evidence>
<dbReference type="PANTHER" id="PTHR32071:SF119">
    <property type="entry name" value="SIGMA L-DEPENDENT TRANSCRIPTIONAL REGULATOR YPLP-RELATED"/>
    <property type="match status" value="1"/>
</dbReference>
<dbReference type="GO" id="GO:0005524">
    <property type="term" value="F:ATP binding"/>
    <property type="evidence" value="ECO:0007669"/>
    <property type="project" value="UniProtKB-KW"/>
</dbReference>
<dbReference type="SUPFAM" id="SSF52540">
    <property type="entry name" value="P-loop containing nucleoside triphosphate hydrolases"/>
    <property type="match status" value="1"/>
</dbReference>
<evidence type="ECO:0000256" key="3">
    <source>
        <dbReference type="ARBA" id="ARBA00023015"/>
    </source>
</evidence>
<organism evidence="8 9">
    <name type="scientific">Tectimicrobiota bacterium</name>
    <dbReference type="NCBI Taxonomy" id="2528274"/>
    <lineage>
        <taxon>Bacteria</taxon>
        <taxon>Pseudomonadati</taxon>
        <taxon>Nitrospinota/Tectimicrobiota group</taxon>
        <taxon>Candidatus Tectimicrobiota</taxon>
    </lineage>
</organism>
<reference evidence="8" key="1">
    <citation type="submission" date="2020-07" db="EMBL/GenBank/DDBJ databases">
        <title>Huge and variable diversity of episymbiotic CPR bacteria and DPANN archaea in groundwater ecosystems.</title>
        <authorList>
            <person name="He C.Y."/>
            <person name="Keren R."/>
            <person name="Whittaker M."/>
            <person name="Farag I.F."/>
            <person name="Doudna J."/>
            <person name="Cate J.H.D."/>
            <person name="Banfield J.F."/>
        </authorList>
    </citation>
    <scope>NUCLEOTIDE SEQUENCE</scope>
    <source>
        <strain evidence="8">NC_groundwater_1482_Ag_S-0.65um_47_24</strain>
    </source>
</reference>
<dbReference type="GO" id="GO:0043565">
    <property type="term" value="F:sequence-specific DNA binding"/>
    <property type="evidence" value="ECO:0007669"/>
    <property type="project" value="InterPro"/>
</dbReference>
<dbReference type="PROSITE" id="PS00688">
    <property type="entry name" value="SIGMA54_INTERACT_3"/>
    <property type="match status" value="1"/>
</dbReference>
<evidence type="ECO:0000256" key="1">
    <source>
        <dbReference type="ARBA" id="ARBA00022741"/>
    </source>
</evidence>
<keyword evidence="2" id="KW-0067">ATP-binding</keyword>
<dbReference type="AlphaFoldDB" id="A0A933GMH4"/>
<dbReference type="InterPro" id="IPR027417">
    <property type="entry name" value="P-loop_NTPase"/>
</dbReference>
<dbReference type="Pfam" id="PF25601">
    <property type="entry name" value="AAA_lid_14"/>
    <property type="match status" value="1"/>
</dbReference>
<gene>
    <name evidence="8" type="ORF">HY730_06760</name>
</gene>
<keyword evidence="4" id="KW-0238">DNA-binding</keyword>
<evidence type="ECO:0000256" key="6">
    <source>
        <dbReference type="ARBA" id="ARBA00023163"/>
    </source>
</evidence>
<dbReference type="Gene3D" id="3.40.50.300">
    <property type="entry name" value="P-loop containing nucleotide triphosphate hydrolases"/>
    <property type="match status" value="1"/>
</dbReference>
<dbReference type="PROSITE" id="PS50045">
    <property type="entry name" value="SIGMA54_INTERACT_4"/>
    <property type="match status" value="1"/>
</dbReference>
<dbReference type="GO" id="GO:0006355">
    <property type="term" value="P:regulation of DNA-templated transcription"/>
    <property type="evidence" value="ECO:0007669"/>
    <property type="project" value="InterPro"/>
</dbReference>
<keyword evidence="1" id="KW-0547">Nucleotide-binding</keyword>
<evidence type="ECO:0000313" key="8">
    <source>
        <dbReference type="EMBL" id="MBI4596063.1"/>
    </source>
</evidence>
<dbReference type="SUPFAM" id="SSF46689">
    <property type="entry name" value="Homeodomain-like"/>
    <property type="match status" value="1"/>
</dbReference>
<evidence type="ECO:0000256" key="2">
    <source>
        <dbReference type="ARBA" id="ARBA00022840"/>
    </source>
</evidence>
<dbReference type="EMBL" id="JACQWF010000302">
    <property type="protein sequence ID" value="MBI4596063.1"/>
    <property type="molecule type" value="Genomic_DNA"/>
</dbReference>
<keyword evidence="6" id="KW-0804">Transcription</keyword>
<dbReference type="Gene3D" id="1.10.8.60">
    <property type="match status" value="1"/>
</dbReference>
<accession>A0A933GMH4</accession>
<dbReference type="Proteomes" id="UP000772181">
    <property type="component" value="Unassembled WGS sequence"/>
</dbReference>
<dbReference type="InterPro" id="IPR009057">
    <property type="entry name" value="Homeodomain-like_sf"/>
</dbReference>
<keyword evidence="5" id="KW-0010">Activator</keyword>
<name>A0A933GMH4_UNCTE</name>
<dbReference type="PRINTS" id="PR01590">
    <property type="entry name" value="HTHFIS"/>
</dbReference>
<dbReference type="InterPro" id="IPR058031">
    <property type="entry name" value="AAA_lid_NorR"/>
</dbReference>
<dbReference type="PANTHER" id="PTHR32071">
    <property type="entry name" value="TRANSCRIPTIONAL REGULATORY PROTEIN"/>
    <property type="match status" value="1"/>
</dbReference>
<evidence type="ECO:0000313" key="9">
    <source>
        <dbReference type="Proteomes" id="UP000772181"/>
    </source>
</evidence>
<evidence type="ECO:0000256" key="4">
    <source>
        <dbReference type="ARBA" id="ARBA00023125"/>
    </source>
</evidence>
<protein>
    <submittedName>
        <fullName evidence="8">Sigma-54-dependent Fis family transcriptional regulator</fullName>
    </submittedName>
</protein>
<dbReference type="InterPro" id="IPR025944">
    <property type="entry name" value="Sigma_54_int_dom_CS"/>
</dbReference>
<comment type="caution">
    <text evidence="8">The sequence shown here is derived from an EMBL/GenBank/DDBJ whole genome shotgun (WGS) entry which is preliminary data.</text>
</comment>
<dbReference type="Gene3D" id="1.10.10.60">
    <property type="entry name" value="Homeodomain-like"/>
    <property type="match status" value="1"/>
</dbReference>
<dbReference type="InterPro" id="IPR002197">
    <property type="entry name" value="HTH_Fis"/>
</dbReference>
<dbReference type="Pfam" id="PF02954">
    <property type="entry name" value="HTH_8"/>
    <property type="match status" value="1"/>
</dbReference>
<feature type="domain" description="Sigma-54 factor interaction" evidence="7">
    <location>
        <begin position="1"/>
        <end position="96"/>
    </location>
</feature>
<proteinExistence type="predicted"/>
<keyword evidence="3" id="KW-0805">Transcription regulation</keyword>
<sequence length="184" mass="21299">ARIIAATNRDLQARIKEGAFREDLYYRLNVITIKIPPLRERQEDIPLLAYHFLKKFVESTGKEVQEISPEAMRILLQYDWPGNVRELENVLERALILAEHKSILPSDLPEHLNRIANEVTHLSGDDEEKIVSLEEIERSYILKILGKTRGNKHLAAQLLGIDRSTLYRKLDQYSIPKTFKTNAD</sequence>
<dbReference type="FunFam" id="1.10.8.60:FF:000014">
    <property type="entry name" value="DNA-binding transcriptional regulator NtrC"/>
    <property type="match status" value="1"/>
</dbReference>
<dbReference type="Pfam" id="PF00158">
    <property type="entry name" value="Sigma54_activat"/>
    <property type="match status" value="1"/>
</dbReference>
<feature type="non-terminal residue" evidence="8">
    <location>
        <position position="1"/>
    </location>
</feature>
<dbReference type="InterPro" id="IPR002078">
    <property type="entry name" value="Sigma_54_int"/>
</dbReference>
<evidence type="ECO:0000256" key="5">
    <source>
        <dbReference type="ARBA" id="ARBA00023159"/>
    </source>
</evidence>